<comment type="caution">
    <text evidence="2">The sequence shown here is derived from an EMBL/GenBank/DDBJ whole genome shotgun (WGS) entry which is preliminary data.</text>
</comment>
<keyword evidence="3" id="KW-1185">Reference proteome</keyword>
<evidence type="ECO:0000313" key="3">
    <source>
        <dbReference type="Proteomes" id="UP001069802"/>
    </source>
</evidence>
<reference evidence="2" key="1">
    <citation type="submission" date="2022-12" db="EMBL/GenBank/DDBJ databases">
        <title>Bacterial isolates from different developmental stages of Nematostella vectensis.</title>
        <authorList>
            <person name="Fraune S."/>
        </authorList>
    </citation>
    <scope>NUCLEOTIDE SEQUENCE</scope>
    <source>
        <strain evidence="2">G21630-S1</strain>
    </source>
</reference>
<organism evidence="2 3">
    <name type="scientific">Kiloniella laminariae</name>
    <dbReference type="NCBI Taxonomy" id="454162"/>
    <lineage>
        <taxon>Bacteria</taxon>
        <taxon>Pseudomonadati</taxon>
        <taxon>Pseudomonadota</taxon>
        <taxon>Alphaproteobacteria</taxon>
        <taxon>Rhodospirillales</taxon>
        <taxon>Kiloniellaceae</taxon>
        <taxon>Kiloniella</taxon>
    </lineage>
</organism>
<dbReference type="PANTHER" id="PTHR43617:SF2">
    <property type="entry name" value="UPF0039 PROTEIN SLL0451"/>
    <property type="match status" value="1"/>
</dbReference>
<evidence type="ECO:0000313" key="2">
    <source>
        <dbReference type="EMBL" id="MCZ4280116.1"/>
    </source>
</evidence>
<dbReference type="Gene3D" id="3.40.630.30">
    <property type="match status" value="1"/>
</dbReference>
<feature type="domain" description="N-acetyltransferase" evidence="1">
    <location>
        <begin position="2"/>
        <end position="148"/>
    </location>
</feature>
<proteinExistence type="predicted"/>
<dbReference type="Pfam" id="PF13527">
    <property type="entry name" value="Acetyltransf_9"/>
    <property type="match status" value="1"/>
</dbReference>
<evidence type="ECO:0000259" key="1">
    <source>
        <dbReference type="PROSITE" id="PS51186"/>
    </source>
</evidence>
<dbReference type="InterPro" id="IPR000182">
    <property type="entry name" value="GNAT_dom"/>
</dbReference>
<dbReference type="InterPro" id="IPR050276">
    <property type="entry name" value="MshD_Acetyltransferase"/>
</dbReference>
<protein>
    <submittedName>
        <fullName evidence="2">N-acetyltransferase</fullName>
    </submittedName>
</protein>
<dbReference type="InterPro" id="IPR016181">
    <property type="entry name" value="Acyl_CoA_acyltransferase"/>
</dbReference>
<accession>A0ABT4LG91</accession>
<dbReference type="PROSITE" id="PS51186">
    <property type="entry name" value="GNAT"/>
    <property type="match status" value="1"/>
</dbReference>
<dbReference type="RefSeq" id="WP_269422328.1">
    <property type="nucleotide sequence ID" value="NZ_JAPWGY010000002.1"/>
</dbReference>
<sequence>MIEIRQEEMKDRGAVLQLVHDAFGQWDESDLIKRLYLEEEVLFGLVAEEEGKVLGHILFSVMEVQSPELILSAAALAPLAVLPERQKEGIGSKLVEAGIQICRNNVDLAGIIVLGDPDYYRRFGFSSELAEKLDGPFTGECFMALEFRKAVLPEGAKIGYGKAFALE</sequence>
<dbReference type="PANTHER" id="PTHR43617">
    <property type="entry name" value="L-AMINO ACID N-ACETYLTRANSFERASE"/>
    <property type="match status" value="1"/>
</dbReference>
<dbReference type="Proteomes" id="UP001069802">
    <property type="component" value="Unassembled WGS sequence"/>
</dbReference>
<name>A0ABT4LG91_9PROT</name>
<dbReference type="SUPFAM" id="SSF55729">
    <property type="entry name" value="Acyl-CoA N-acyltransferases (Nat)"/>
    <property type="match status" value="1"/>
</dbReference>
<gene>
    <name evidence="2" type="ORF">O4H49_04975</name>
</gene>
<dbReference type="EMBL" id="JAPWGY010000002">
    <property type="protein sequence ID" value="MCZ4280116.1"/>
    <property type="molecule type" value="Genomic_DNA"/>
</dbReference>